<evidence type="ECO:0000256" key="8">
    <source>
        <dbReference type="ARBA" id="ARBA00022670"/>
    </source>
</evidence>
<dbReference type="RefSeq" id="WP_119036008.1">
    <property type="nucleotide sequence ID" value="NZ_QXDC01000003.1"/>
</dbReference>
<evidence type="ECO:0000256" key="4">
    <source>
        <dbReference type="ARBA" id="ARBA00012568"/>
    </source>
</evidence>
<comment type="similarity">
    <text evidence="3 11">Belongs to the peptidase S33 family.</text>
</comment>
<dbReference type="PANTHER" id="PTHR43722">
    <property type="entry name" value="PROLINE IMINOPEPTIDASE"/>
    <property type="match status" value="1"/>
</dbReference>
<keyword evidence="7" id="KW-0963">Cytoplasm</keyword>
<evidence type="ECO:0000256" key="3">
    <source>
        <dbReference type="ARBA" id="ARBA00010088"/>
    </source>
</evidence>
<comment type="caution">
    <text evidence="13">The sequence shown here is derived from an EMBL/GenBank/DDBJ whole genome shotgun (WGS) entry which is preliminary data.</text>
</comment>
<dbReference type="NCBIfam" id="TIGR01249">
    <property type="entry name" value="pro_imino_pep_1"/>
    <property type="match status" value="1"/>
</dbReference>
<dbReference type="InterPro" id="IPR000073">
    <property type="entry name" value="AB_hydrolase_1"/>
</dbReference>
<evidence type="ECO:0000313" key="14">
    <source>
        <dbReference type="Proteomes" id="UP000266568"/>
    </source>
</evidence>
<accession>A0A397PDV8</accession>
<dbReference type="Proteomes" id="UP000266568">
    <property type="component" value="Unassembled WGS sequence"/>
</dbReference>
<evidence type="ECO:0000259" key="12">
    <source>
        <dbReference type="Pfam" id="PF00561"/>
    </source>
</evidence>
<evidence type="ECO:0000256" key="9">
    <source>
        <dbReference type="ARBA" id="ARBA00022801"/>
    </source>
</evidence>
<feature type="active site" description="Nucleophile" evidence="10">
    <location>
        <position position="133"/>
    </location>
</feature>
<evidence type="ECO:0000256" key="10">
    <source>
        <dbReference type="PIRSR" id="PIRSR006431-1"/>
    </source>
</evidence>
<evidence type="ECO:0000256" key="5">
    <source>
        <dbReference type="ARBA" id="ARBA00021843"/>
    </source>
</evidence>
<feature type="active site" description="Proton donor" evidence="10">
    <location>
        <position position="340"/>
    </location>
</feature>
<keyword evidence="8 11" id="KW-0645">Protease</keyword>
<gene>
    <name evidence="13" type="ORF">DFR49_2585</name>
</gene>
<dbReference type="EMBL" id="QXDC01000003">
    <property type="protein sequence ID" value="RIA44344.1"/>
    <property type="molecule type" value="Genomic_DNA"/>
</dbReference>
<comment type="catalytic activity">
    <reaction evidence="1 11">
        <text>Release of N-terminal proline from a peptide.</text>
        <dbReference type="EC" id="3.4.11.5"/>
    </reaction>
</comment>
<evidence type="ECO:0000256" key="7">
    <source>
        <dbReference type="ARBA" id="ARBA00022490"/>
    </source>
</evidence>
<reference evidence="13 14" key="1">
    <citation type="submission" date="2018-08" db="EMBL/GenBank/DDBJ databases">
        <title>Genomic Encyclopedia of Type Strains, Phase IV (KMG-IV): sequencing the most valuable type-strain genomes for metagenomic binning, comparative biology and taxonomic classification.</title>
        <authorList>
            <person name="Goeker M."/>
        </authorList>
    </citation>
    <scope>NUCLEOTIDE SEQUENCE [LARGE SCALE GENOMIC DNA]</scope>
    <source>
        <strain evidence="13 14">DSM 25527</strain>
    </source>
</reference>
<dbReference type="GO" id="GO:0006508">
    <property type="term" value="P:proteolysis"/>
    <property type="evidence" value="ECO:0007669"/>
    <property type="project" value="UniProtKB-KW"/>
</dbReference>
<evidence type="ECO:0000313" key="13">
    <source>
        <dbReference type="EMBL" id="RIA44344.1"/>
    </source>
</evidence>
<dbReference type="SUPFAM" id="SSF53474">
    <property type="entry name" value="alpha/beta-Hydrolases"/>
    <property type="match status" value="1"/>
</dbReference>
<dbReference type="InterPro" id="IPR002410">
    <property type="entry name" value="Peptidase_S33"/>
</dbReference>
<dbReference type="Pfam" id="PF00561">
    <property type="entry name" value="Abhydrolase_1"/>
    <property type="match status" value="1"/>
</dbReference>
<organism evidence="13 14">
    <name type="scientific">Hephaestia caeni</name>
    <dbReference type="NCBI Taxonomy" id="645617"/>
    <lineage>
        <taxon>Bacteria</taxon>
        <taxon>Pseudomonadati</taxon>
        <taxon>Pseudomonadota</taxon>
        <taxon>Alphaproteobacteria</taxon>
        <taxon>Sphingomonadales</taxon>
        <taxon>Sphingomonadaceae</taxon>
        <taxon>Hephaestia</taxon>
    </lineage>
</organism>
<dbReference type="PIRSF" id="PIRSF006431">
    <property type="entry name" value="Pept_S33"/>
    <property type="match status" value="1"/>
</dbReference>
<dbReference type="InterPro" id="IPR029058">
    <property type="entry name" value="AB_hydrolase_fold"/>
</dbReference>
<dbReference type="EC" id="3.4.11.5" evidence="4 11"/>
<dbReference type="PRINTS" id="PR00111">
    <property type="entry name" value="ABHYDROLASE"/>
</dbReference>
<keyword evidence="14" id="KW-1185">Reference proteome</keyword>
<protein>
    <recommendedName>
        <fullName evidence="5 11">Proline iminopeptidase</fullName>
        <ecNumber evidence="4 11">3.4.11.5</ecNumber>
    </recommendedName>
</protein>
<dbReference type="GO" id="GO:0005737">
    <property type="term" value="C:cytoplasm"/>
    <property type="evidence" value="ECO:0007669"/>
    <property type="project" value="UniProtKB-SubCell"/>
</dbReference>
<feature type="domain" description="AB hydrolase-1" evidence="12">
    <location>
        <begin position="51"/>
        <end position="344"/>
    </location>
</feature>
<dbReference type="AlphaFoldDB" id="A0A397PDV8"/>
<proteinExistence type="inferred from homology"/>
<dbReference type="InterPro" id="IPR005944">
    <property type="entry name" value="Pro_iminopeptidase"/>
</dbReference>
<name>A0A397PDV8_9SPHN</name>
<dbReference type="PANTHER" id="PTHR43722:SF1">
    <property type="entry name" value="PROLINE IMINOPEPTIDASE"/>
    <property type="match status" value="1"/>
</dbReference>
<dbReference type="OrthoDB" id="9796770at2"/>
<comment type="subcellular location">
    <subcellularLocation>
        <location evidence="2">Cytoplasm</location>
    </subcellularLocation>
</comment>
<evidence type="ECO:0000256" key="11">
    <source>
        <dbReference type="RuleBase" id="RU003421"/>
    </source>
</evidence>
<evidence type="ECO:0000256" key="2">
    <source>
        <dbReference type="ARBA" id="ARBA00004496"/>
    </source>
</evidence>
<sequence>MDFSALQRTSKITDEWRYPEAAARASGLLQVDREPDHRLYWEEYGNPAGEPVMVLHGGPGGACSPVMARYFDPARYRIVLFDQRGCGKSMPTVAADGPAIALANNTTAHLIADIERLRDALGIAGQMHVFGGSWGSTLAMAYAIAHPEHCANLILRGIFLGAPEDLHFMYQGNAATFAEAPYALTEPGSYVSYPEAWARFLAPIGAADRGDVMKAYKAIFDMVPTSDVERRRQLGAALAWSVWEGTISNLIPDETDEGKFGEAAFALSFAQIEAHYFANRLFMAPDHIIDNAATLARIPIHIVHGRFDLVCPLTQASRLIAALQAVGTQPATFVVTNAGHSAMERETALALTAIMDGLPPLDASSKPR</sequence>
<evidence type="ECO:0000256" key="1">
    <source>
        <dbReference type="ARBA" id="ARBA00001585"/>
    </source>
</evidence>
<evidence type="ECO:0000256" key="6">
    <source>
        <dbReference type="ARBA" id="ARBA00022438"/>
    </source>
</evidence>
<dbReference type="Gene3D" id="3.40.50.1820">
    <property type="entry name" value="alpha/beta hydrolase"/>
    <property type="match status" value="1"/>
</dbReference>
<dbReference type="GO" id="GO:0004177">
    <property type="term" value="F:aminopeptidase activity"/>
    <property type="evidence" value="ECO:0007669"/>
    <property type="project" value="UniProtKB-KW"/>
</dbReference>
<keyword evidence="6 11" id="KW-0031">Aminopeptidase</keyword>
<feature type="active site" evidence="10">
    <location>
        <position position="308"/>
    </location>
</feature>
<keyword evidence="9 11" id="KW-0378">Hydrolase</keyword>
<dbReference type="PRINTS" id="PR00793">
    <property type="entry name" value="PROAMNOPTASE"/>
</dbReference>